<name>A0A2M9Z834_9LEPT</name>
<dbReference type="InterPro" id="IPR011659">
    <property type="entry name" value="WD40"/>
</dbReference>
<dbReference type="SUPFAM" id="SSF48452">
    <property type="entry name" value="TPR-like"/>
    <property type="match status" value="1"/>
</dbReference>
<dbReference type="Gene3D" id="1.25.40.10">
    <property type="entry name" value="Tetratricopeptide repeat domain"/>
    <property type="match status" value="2"/>
</dbReference>
<sequence length="2533" mass="291640">MRRILCLTLTFFLVSNCMVFRPVQRIKPIEFDYGPISKNYFSPENDKPFPLTVQRGNNLYNSTTKDGRYLFYTTGQKGNYDIWFRDLKSSIVVPITEHPSSEYKPAISPNGRKLAFVSEQYDSAGDIVVLELEPEVWASRILEGKRFLSDDFQFITNHEYRDPARSDKFSDTDPIWAPDSRRILFSSDRMSPGIPNLILWDTEGEEKPRLLTRDGAASPFWSRDANTIVYLSYSDSSKGEIYSLDIRSGKTKRLTSDDYLDFSPSLSPDGNFLYYTSIRKDSDGNRILDERDNSVIIRLDLRDGKERKFSSGNFSLFDTKYSDFNGGSILFTASFYGTLNIYFLPVSGSVPKATDISAQLELAKEYGEKQSLEDYLLALDSVDLYYRDDPLYFVYRAKVLAEKVRIGKKLGKPDAESKKEMNQSRLDPKAGLAYAYYLQSEGNARSLREYYLALEKVPTVDPQVLASLAEEIGGAEEASGNKDAALRTWEDLNKRFPNYYRNKEILRKIGSLQLREGRKKSWRISDLIRNTANDPNAKTEDLRNLYELLEAEVLSGKTDVEKMEIADLAESTNSLSSNSPVLHRFFRFLKANGLTGTGKFSESNRILDPFYQSLKPTDPMYFKAHLLRSENFRGLGDTKNSLEEFRIFLENYDHASGVSIEDKEMERFFIYFENLARNYENRSDYEQAALHYFYNTLNMFIAKSKNLFTGSVYKDYAVYYEKLMIESSFKYAKSVSEKGTLALLGDLNPLDYDPLDRSTGLKYLNEYFERQPTVKLARGNLDLATLYGYAYYLINRSVIRETYYYSAGTISTAKKEEALRDYKQAEYELRWIIFADPTYHEAYQLLGWLYQYVDIMKSRRPSDQEASDEEVYKNEYQKYFPEKNFEENIELYSQILELLGEKFPNKKVLSDLKLNLGNNYFLLKNYPKADEQYSSMESYSNHIVSKAQFENYRQKAVFLFNSARASMYMSKYQDAVRKLKAAAELYSKNEFPLLHTGSDSKKNLESYREKLGLIYTLTGLSYMEAGEFSNAIPYYLDSLELNEPSRLVDPVNLRNALAICYQKIGEISESEKQLKIAEDLMQSKGIRWFPRRVNPKFWDYLWELVFDAVLPDSTRISGSGRFPEAIPPKFQPLLSAGIRINNLALENNYSSGVEEIEKRLSYVSRQGLKNTLAGQLIASQSYGDLGFFKYRRNEFRDAKESYESGRNYEKNTPDLAGRAGSSFKRYLYSLFAEIESKTDGSDFDAEKELNSALADLESVKSSYLLNCMVGREEDYLQGRPRCSESFYKEYYDYDILLANLLYYSGEERLKKGEWVQGFEDLGRASTLLEYPSGLSKEVVGLAQDPFSRKERVMHALSRASVYFRLGDLEKTKASLAVAEEMANEFYLVGELIQTWALQARLELVYGQKEKARQKLKYAQEMLRKQFHIVSENKSFLLRDLYETKIRLEFETGNFIGVFQEWDRLQKLMLFRNFQKGNWEFSEAQKEYLKFESDWKDFRQSYLKFQTALETKGDIKKDESELNRTSARVLESLKILRGKFSDRASFLDPFGEWKESNLPVDASEFRLLEIRGKILLRIRSRNGSKFLTFSGESKALEEIQNLTEWKSSSKNLVDPGNTSLGPIIAERFPKTVFRFSVSPENSAEAFLPKTVASFGKIAQEPGNRKISGFYMGSNLEDSDIIISPFPEIKGDSYFGEKKSGHLDLSELFNKKHRARVIILTYDSLPSWGKIQKGVQAILGSGASAVFLCSNSGLCEKEILEEIRGGMESVSAIRFGTLPVRGGNQNAKAEKLFYESREKERRGEYKEAFADLHSARSLAVSGSDSAFKIEANLLRIYPRIHADLDMDRTLSLRYENRTPEKYSELVFSLCLSLLLDTKEKDCKGISLAPSYSKSIEAIMSLKSGKDPGSVLNEKNDSNFYDPFLYRIRLFRLALEAYLPSIAENQLRMAKTFVSSNEESDLWKKENEDLRRQVAFLEEKEEIPDFDSSSEPEGSYASRLYILQKRKILGGRISPLGLYSELYNSSYRLLETLDSGKRSYVLDLLRYSLSEEENKEMSDFIEDFSEFEGDNGNLPRRIRVMIEISRAYFSRGDFEKSRKWIDKASSLGPGTWTPEIEFVKLKLDAMSSRPFSASSDLGFAEYSNAYAEALRSKSKTFLDLANRWVKSRKKRILSPRERRELNDFIHYLQFLSFKQNDSETFFDLCIAKDRISSVRSVLLGRLPTYSDIPVFNPISDELEKKIPEGQEFLAVTDLGLSTFYIKFTRGKSNGELAFKDNRKIRNLIAKYNEEADKGGAEVLLREAVETEIRKNIRIAKNKTTYLYLSSYYFLSPLIPKSEDDVYYVTDPESLLKNPIHKESSEFPKDFGILTKDTNAVSEWYKQLIKLENMELSEKGRTGSDPFQIVRIPLYTDSDRSVKFGGVGIADANPPTISGTWMLSSSFLEELANGSGNLKDSLYYLFQNWKGVGIVNLGFQADTHNARFLKEMVSRKESSQKSLRVRFLKTMDAMKEYYPLDKYWNGYRLFTTSFISKVQEN</sequence>
<dbReference type="InterPro" id="IPR011042">
    <property type="entry name" value="6-blade_b-propeller_TolB-like"/>
</dbReference>
<protein>
    <submittedName>
        <fullName evidence="3">Translocation protein TolB</fullName>
    </submittedName>
</protein>
<evidence type="ECO:0000313" key="4">
    <source>
        <dbReference type="Proteomes" id="UP000231912"/>
    </source>
</evidence>
<accession>A0A2M9Z834</accession>
<proteinExistence type="inferred from homology"/>
<dbReference type="Pfam" id="PF07676">
    <property type="entry name" value="PD40"/>
    <property type="match status" value="3"/>
</dbReference>
<evidence type="ECO:0000256" key="2">
    <source>
        <dbReference type="PROSITE-ProRule" id="PRU00339"/>
    </source>
</evidence>
<dbReference type="InterPro" id="IPR019734">
    <property type="entry name" value="TPR_rpt"/>
</dbReference>
<organism evidence="3 4">
    <name type="scientific">Leptospira wolffii</name>
    <dbReference type="NCBI Taxonomy" id="409998"/>
    <lineage>
        <taxon>Bacteria</taxon>
        <taxon>Pseudomonadati</taxon>
        <taxon>Spirochaetota</taxon>
        <taxon>Spirochaetia</taxon>
        <taxon>Leptospirales</taxon>
        <taxon>Leptospiraceae</taxon>
        <taxon>Leptospira</taxon>
    </lineage>
</organism>
<dbReference type="Proteomes" id="UP000231912">
    <property type="component" value="Unassembled WGS sequence"/>
</dbReference>
<comment type="similarity">
    <text evidence="1">Belongs to the TolB family.</text>
</comment>
<keyword evidence="2" id="KW-0802">TPR repeat</keyword>
<dbReference type="PANTHER" id="PTHR36842:SF1">
    <property type="entry name" value="PROTEIN TOLB"/>
    <property type="match status" value="1"/>
</dbReference>
<evidence type="ECO:0000256" key="1">
    <source>
        <dbReference type="ARBA" id="ARBA00009820"/>
    </source>
</evidence>
<dbReference type="PANTHER" id="PTHR36842">
    <property type="entry name" value="PROTEIN TOLB HOMOLOG"/>
    <property type="match status" value="1"/>
</dbReference>
<comment type="caution">
    <text evidence="3">The sequence shown here is derived from an EMBL/GenBank/DDBJ whole genome shotgun (WGS) entry which is preliminary data.</text>
</comment>
<feature type="repeat" description="TPR" evidence="2">
    <location>
        <begin position="1012"/>
        <end position="1045"/>
    </location>
</feature>
<dbReference type="SMART" id="SM00028">
    <property type="entry name" value="TPR"/>
    <property type="match status" value="7"/>
</dbReference>
<evidence type="ECO:0000313" key="3">
    <source>
        <dbReference type="EMBL" id="PJZ64527.1"/>
    </source>
</evidence>
<dbReference type="Gene3D" id="2.120.10.30">
    <property type="entry name" value="TolB, C-terminal domain"/>
    <property type="match status" value="1"/>
</dbReference>
<dbReference type="RefSeq" id="WP_100759996.1">
    <property type="nucleotide sequence ID" value="NZ_NPDT01000009.1"/>
</dbReference>
<dbReference type="PROSITE" id="PS50005">
    <property type="entry name" value="TPR"/>
    <property type="match status" value="1"/>
</dbReference>
<reference evidence="3 4" key="1">
    <citation type="submission" date="2017-07" db="EMBL/GenBank/DDBJ databases">
        <title>Leptospira spp. isolated from tropical soils.</title>
        <authorList>
            <person name="Thibeaux R."/>
            <person name="Iraola G."/>
            <person name="Ferres I."/>
            <person name="Bierque E."/>
            <person name="Girault D."/>
            <person name="Soupe-Gilbert M.-E."/>
            <person name="Picardeau M."/>
            <person name="Goarant C."/>
        </authorList>
    </citation>
    <scope>NUCLEOTIDE SEQUENCE [LARGE SCALE GENOMIC DNA]</scope>
    <source>
        <strain evidence="3 4">FH2-C-A2</strain>
    </source>
</reference>
<dbReference type="EMBL" id="NPDT01000009">
    <property type="protein sequence ID" value="PJZ64527.1"/>
    <property type="molecule type" value="Genomic_DNA"/>
</dbReference>
<dbReference type="InterPro" id="IPR011990">
    <property type="entry name" value="TPR-like_helical_dom_sf"/>
</dbReference>
<gene>
    <name evidence="3" type="ORF">CH371_17275</name>
</gene>
<dbReference type="SUPFAM" id="SSF82171">
    <property type="entry name" value="DPP6 N-terminal domain-like"/>
    <property type="match status" value="1"/>
</dbReference>